<keyword evidence="1" id="KW-1133">Transmembrane helix</keyword>
<keyword evidence="1" id="KW-0812">Transmembrane</keyword>
<keyword evidence="1" id="KW-0472">Membrane</keyword>
<proteinExistence type="predicted"/>
<gene>
    <name evidence="2" type="ORF">QQS21_009997</name>
</gene>
<dbReference type="EMBL" id="JASWJB010000274">
    <property type="protein sequence ID" value="KAK2592307.1"/>
    <property type="molecule type" value="Genomic_DNA"/>
</dbReference>
<feature type="transmembrane region" description="Helical" evidence="1">
    <location>
        <begin position="12"/>
        <end position="33"/>
    </location>
</feature>
<dbReference type="Proteomes" id="UP001251528">
    <property type="component" value="Unassembled WGS sequence"/>
</dbReference>
<organism evidence="2 3">
    <name type="scientific">Conoideocrella luteorostrata</name>
    <dbReference type="NCBI Taxonomy" id="1105319"/>
    <lineage>
        <taxon>Eukaryota</taxon>
        <taxon>Fungi</taxon>
        <taxon>Dikarya</taxon>
        <taxon>Ascomycota</taxon>
        <taxon>Pezizomycotina</taxon>
        <taxon>Sordariomycetes</taxon>
        <taxon>Hypocreomycetidae</taxon>
        <taxon>Hypocreales</taxon>
        <taxon>Clavicipitaceae</taxon>
        <taxon>Conoideocrella</taxon>
    </lineage>
</organism>
<evidence type="ECO:0000313" key="2">
    <source>
        <dbReference type="EMBL" id="KAK2592307.1"/>
    </source>
</evidence>
<keyword evidence="3" id="KW-1185">Reference proteome</keyword>
<comment type="caution">
    <text evidence="2">The sequence shown here is derived from an EMBL/GenBank/DDBJ whole genome shotgun (WGS) entry which is preliminary data.</text>
</comment>
<sequence length="91" mass="9943">MSDRESDRSASSLIAASAVTLGFGVITVALRFYARRRQKAALLADDWLTLPALVSLCLHADVNSALSCNNRTDHGFNILPHLHQGQRTILL</sequence>
<accession>A0AAJ0CGV7</accession>
<name>A0AAJ0CGV7_9HYPO</name>
<evidence type="ECO:0000256" key="1">
    <source>
        <dbReference type="SAM" id="Phobius"/>
    </source>
</evidence>
<protein>
    <submittedName>
        <fullName evidence="2">Uncharacterized protein</fullName>
    </submittedName>
</protein>
<reference evidence="2" key="1">
    <citation type="submission" date="2023-06" db="EMBL/GenBank/DDBJ databases">
        <title>Conoideocrella luteorostrata (Hypocreales: Clavicipitaceae), a potential biocontrol fungus for elongate hemlock scale in United States Christmas tree production areas.</title>
        <authorList>
            <person name="Barrett H."/>
            <person name="Lovett B."/>
            <person name="Macias A.M."/>
            <person name="Stajich J.E."/>
            <person name="Kasson M.T."/>
        </authorList>
    </citation>
    <scope>NUCLEOTIDE SEQUENCE</scope>
    <source>
        <strain evidence="2">ARSEF 14590</strain>
    </source>
</reference>
<evidence type="ECO:0000313" key="3">
    <source>
        <dbReference type="Proteomes" id="UP001251528"/>
    </source>
</evidence>
<dbReference type="AlphaFoldDB" id="A0AAJ0CGV7"/>